<feature type="domain" description="UvrD-like helicase ATP-binding" evidence="15">
    <location>
        <begin position="13"/>
        <end position="433"/>
    </location>
</feature>
<evidence type="ECO:0000256" key="5">
    <source>
        <dbReference type="ARBA" id="ARBA00022806"/>
    </source>
</evidence>
<dbReference type="GO" id="GO:0043138">
    <property type="term" value="F:3'-5' DNA helicase activity"/>
    <property type="evidence" value="ECO:0007669"/>
    <property type="project" value="UniProtKB-EC"/>
</dbReference>
<evidence type="ECO:0000256" key="1">
    <source>
        <dbReference type="ARBA" id="ARBA00022722"/>
    </source>
</evidence>
<protein>
    <recommendedName>
        <fullName evidence="12">DNA 3'-5' helicase</fullName>
        <ecNumber evidence="12">5.6.2.4</ecNumber>
    </recommendedName>
</protein>
<evidence type="ECO:0000259" key="15">
    <source>
        <dbReference type="PROSITE" id="PS51198"/>
    </source>
</evidence>
<evidence type="ECO:0000313" key="18">
    <source>
        <dbReference type="Proteomes" id="UP000004923"/>
    </source>
</evidence>
<dbReference type="InterPro" id="IPR011604">
    <property type="entry name" value="PDDEXK-like_dom_sf"/>
</dbReference>
<dbReference type="GO" id="GO:0009338">
    <property type="term" value="C:exodeoxyribonuclease V complex"/>
    <property type="evidence" value="ECO:0007669"/>
    <property type="project" value="TreeGrafter"/>
</dbReference>
<dbReference type="Gene3D" id="1.10.486.10">
    <property type="entry name" value="PCRA, domain 4"/>
    <property type="match status" value="1"/>
</dbReference>
<evidence type="ECO:0000256" key="14">
    <source>
        <dbReference type="PROSITE-ProRule" id="PRU00560"/>
    </source>
</evidence>
<dbReference type="SUPFAM" id="SSF52980">
    <property type="entry name" value="Restriction endonuclease-like"/>
    <property type="match status" value="1"/>
</dbReference>
<evidence type="ECO:0000256" key="10">
    <source>
        <dbReference type="ARBA" id="ARBA00023235"/>
    </source>
</evidence>
<dbReference type="EC" id="5.6.2.4" evidence="12"/>
<dbReference type="PANTHER" id="PTHR11070">
    <property type="entry name" value="UVRD / RECB / PCRA DNA HELICASE FAMILY MEMBER"/>
    <property type="match status" value="1"/>
</dbReference>
<comment type="catalytic activity">
    <reaction evidence="13">
        <text>ATP + H2O = ADP + phosphate + H(+)</text>
        <dbReference type="Rhea" id="RHEA:13065"/>
        <dbReference type="ChEBI" id="CHEBI:15377"/>
        <dbReference type="ChEBI" id="CHEBI:15378"/>
        <dbReference type="ChEBI" id="CHEBI:30616"/>
        <dbReference type="ChEBI" id="CHEBI:43474"/>
        <dbReference type="ChEBI" id="CHEBI:456216"/>
        <dbReference type="EC" id="5.6.2.4"/>
    </reaction>
</comment>
<keyword evidence="6" id="KW-0269">Exonuclease</keyword>
<keyword evidence="18" id="KW-1185">Reference proteome</keyword>
<dbReference type="Gene3D" id="3.90.320.10">
    <property type="match status" value="1"/>
</dbReference>
<reference evidence="17 18" key="1">
    <citation type="submission" date="2011-01" db="EMBL/GenBank/DDBJ databases">
        <authorList>
            <person name="Weinstock G."/>
            <person name="Sodergren E."/>
            <person name="Clifton S."/>
            <person name="Fulton L."/>
            <person name="Fulton B."/>
            <person name="Courtney L."/>
            <person name="Fronick C."/>
            <person name="Harrison M."/>
            <person name="Strong C."/>
            <person name="Farmer C."/>
            <person name="Delahaunty K."/>
            <person name="Markovic C."/>
            <person name="Hall O."/>
            <person name="Minx P."/>
            <person name="Tomlinson C."/>
            <person name="Mitreva M."/>
            <person name="Hou S."/>
            <person name="Chen J."/>
            <person name="Wollam A."/>
            <person name="Pepin K.H."/>
            <person name="Johnson M."/>
            <person name="Bhonagiri V."/>
            <person name="Zhang X."/>
            <person name="Suruliraj S."/>
            <person name="Warren W."/>
            <person name="Chinwalla A."/>
            <person name="Mardis E.R."/>
            <person name="Wilson R.K."/>
        </authorList>
    </citation>
    <scope>NUCLEOTIDE SEQUENCE [LARGE SCALE GENOMIC DNA]</scope>
    <source>
        <strain evidence="17 18">YIT 12067</strain>
    </source>
</reference>
<evidence type="ECO:0000256" key="11">
    <source>
        <dbReference type="ARBA" id="ARBA00034617"/>
    </source>
</evidence>
<proteinExistence type="predicted"/>
<organism evidence="17 18">
    <name type="scientific">Phascolarctobacterium succinatutens YIT 12067</name>
    <dbReference type="NCBI Taxonomy" id="626939"/>
    <lineage>
        <taxon>Bacteria</taxon>
        <taxon>Bacillati</taxon>
        <taxon>Bacillota</taxon>
        <taxon>Negativicutes</taxon>
        <taxon>Acidaminococcales</taxon>
        <taxon>Acidaminococcaceae</taxon>
        <taxon>Phascolarctobacterium</taxon>
    </lineage>
</organism>
<evidence type="ECO:0000256" key="3">
    <source>
        <dbReference type="ARBA" id="ARBA00022763"/>
    </source>
</evidence>
<dbReference type="EMBL" id="AEVN01000077">
    <property type="protein sequence ID" value="EFY04440.1"/>
    <property type="molecule type" value="Genomic_DNA"/>
</dbReference>
<dbReference type="PROSITE" id="PS51198">
    <property type="entry name" value="UVRD_HELICASE_ATP_BIND"/>
    <property type="match status" value="1"/>
</dbReference>
<keyword evidence="3" id="KW-0227">DNA damage</keyword>
<dbReference type="InterPro" id="IPR027417">
    <property type="entry name" value="P-loop_NTPase"/>
</dbReference>
<evidence type="ECO:0000256" key="6">
    <source>
        <dbReference type="ARBA" id="ARBA00022839"/>
    </source>
</evidence>
<dbReference type="InterPro" id="IPR000212">
    <property type="entry name" value="DNA_helicase_UvrD/REP"/>
</dbReference>
<evidence type="ECO:0000313" key="17">
    <source>
        <dbReference type="EMBL" id="EFY04440.1"/>
    </source>
</evidence>
<dbReference type="InterPro" id="IPR011335">
    <property type="entry name" value="Restrct_endonuc-II-like"/>
</dbReference>
<evidence type="ECO:0000256" key="8">
    <source>
        <dbReference type="ARBA" id="ARBA00023125"/>
    </source>
</evidence>
<dbReference type="Pfam" id="PF13361">
    <property type="entry name" value="UvrD_C"/>
    <property type="match status" value="1"/>
</dbReference>
<keyword evidence="8" id="KW-0238">DNA-binding</keyword>
<dbReference type="Pfam" id="PF12705">
    <property type="entry name" value="PDDEXK_1"/>
    <property type="match status" value="1"/>
</dbReference>
<dbReference type="InterPro" id="IPR014016">
    <property type="entry name" value="UvrD-like_ATP-bd"/>
</dbReference>
<evidence type="ECO:0000256" key="4">
    <source>
        <dbReference type="ARBA" id="ARBA00022801"/>
    </source>
</evidence>
<evidence type="ECO:0000256" key="2">
    <source>
        <dbReference type="ARBA" id="ARBA00022741"/>
    </source>
</evidence>
<dbReference type="GO" id="GO:0000725">
    <property type="term" value="P:recombinational repair"/>
    <property type="evidence" value="ECO:0007669"/>
    <property type="project" value="TreeGrafter"/>
</dbReference>
<sequence length="1140" mass="127810">MATADREARAMSKNPTPEQALAINTIKSNVSLLAGAGSGKTYVLMKRFVQILRSDLSVNPTNIVAITFTRKAADEIKGRVRQAVGECVEQAQTDLERLRWQEHLQKVESAPISTIHSLCSRILRDNPVETQLDPEFTILEDFEAQDFFKETLQQFLRKNIKENAALRRLVQTYGVNSFVNQVTALGDKLSELVREDNLAEPYLKAKEELPALQQKLFAAVREVIEAREALGAKTKGRQTLTEAAGLLDEMQKQLLAPEPECSLLDASGVVKVSGKALAAELTNLKNLRQELNHVLLNAKGCDLVQDWLAVLQEFYACLSARKQENNILFNDDLDLLAIEHLQKNEALRQKYQERYKYIMVDEFQDTNERQRQLIYLLCGNKLDGKNNLFIVGDVKQSIYRFRHADVSVFNKVKEDIAQNAGQNLGMKTNFRSTQSIVESCNTAFCQLMDLPKEEICLEHHEGANTGGAKVCLLQVPYKSKDDDLGAKEDKWQKEAEAIAAYLQQELPKVEPQLRPGASKAILLRAMTHCEILRQTLQGYGINCVVVKGKGFYEQQEVLDILNLLAVLHNRYTSLELAGALRSNYFGLDDATLTQLFWQTENDKPLWDVLQAVGSGELQLNLQPEQQALAMQAAERLRSLRQAAALMALPELFAQLWDELKPEFVLSQQENGPSKLANVKKLRRLAQQYCQTKQASLAEWLQNVKDLRASSSKEPAATVQADDALQIMTIHNSKGLEFDLVILPQLDKSVKGDTASIKYFSGKEGEQGLLGIKVPDKEMQLQNSGVYELAKARDSELEEEESRRLLYVAMTRAKKQLLMVGTVAEEKLPEAVIALPAAKGWWQQLQAVYEVDWDKQESSCPWVRLLCADALSPAVVQQGVQQQLALEPLALAPLPAYAACGRTCFTASALQTYLHCQRQYYYQQVLAVPELEQTVAGEQAHELPASVTGSIVHKALELYNGYNAEAVFAIALDEFAPGAAATQAKSMFDAYISSDLYKSLPKKQKRELEFVQPLQQELAAEGVIDLLAFDEDDNMIIVDYKTGTPPEPDEVKLGYAYQLALYKDAAEKLYPGKRVVCAELHFLQNMSVWQLPLDKSYLQEAIELCEEISGKGEEDDFACSCNESCAYCHYAYLCPQKIKNR</sequence>
<name>E8LFE5_9FIRM</name>
<comment type="caution">
    <text evidence="17">The sequence shown here is derived from an EMBL/GenBank/DDBJ whole genome shotgun (WGS) entry which is preliminary data.</text>
</comment>
<feature type="binding site" evidence="14">
    <location>
        <begin position="34"/>
        <end position="41"/>
    </location>
    <ligand>
        <name>ATP</name>
        <dbReference type="ChEBI" id="CHEBI:30616"/>
    </ligand>
</feature>
<keyword evidence="5 14" id="KW-0347">Helicase</keyword>
<dbReference type="Pfam" id="PF00580">
    <property type="entry name" value="UvrD-helicase"/>
    <property type="match status" value="1"/>
</dbReference>
<keyword evidence="9" id="KW-0234">DNA repair</keyword>
<keyword evidence="7 14" id="KW-0067">ATP-binding</keyword>
<keyword evidence="1" id="KW-0540">Nuclease</keyword>
<keyword evidence="4 14" id="KW-0378">Hydrolase</keyword>
<keyword evidence="10" id="KW-0413">Isomerase</keyword>
<keyword evidence="2 14" id="KW-0547">Nucleotide-binding</keyword>
<gene>
    <name evidence="17" type="ORF">HMPREF9443_01585</name>
</gene>
<dbReference type="InterPro" id="IPR038726">
    <property type="entry name" value="PDDEXK_AddAB-type"/>
</dbReference>
<evidence type="ECO:0000256" key="9">
    <source>
        <dbReference type="ARBA" id="ARBA00023204"/>
    </source>
</evidence>
<dbReference type="HOGENOM" id="CLU_001114_1_3_9"/>
<dbReference type="CDD" id="cd17932">
    <property type="entry name" value="DEXQc_UvrD"/>
    <property type="match status" value="1"/>
</dbReference>
<dbReference type="SUPFAM" id="SSF52540">
    <property type="entry name" value="P-loop containing nucleoside triphosphate hydrolases"/>
    <property type="match status" value="1"/>
</dbReference>
<feature type="domain" description="UvrD-like helicase C-terminal" evidence="16">
    <location>
        <begin position="434"/>
        <end position="734"/>
    </location>
</feature>
<dbReference type="GO" id="GO:0005524">
    <property type="term" value="F:ATP binding"/>
    <property type="evidence" value="ECO:0007669"/>
    <property type="project" value="UniProtKB-UniRule"/>
</dbReference>
<dbReference type="GO" id="GO:0004527">
    <property type="term" value="F:exonuclease activity"/>
    <property type="evidence" value="ECO:0007669"/>
    <property type="project" value="UniProtKB-KW"/>
</dbReference>
<dbReference type="GO" id="GO:0003677">
    <property type="term" value="F:DNA binding"/>
    <property type="evidence" value="ECO:0007669"/>
    <property type="project" value="UniProtKB-KW"/>
</dbReference>
<evidence type="ECO:0000256" key="13">
    <source>
        <dbReference type="ARBA" id="ARBA00048988"/>
    </source>
</evidence>
<accession>E8LFE5</accession>
<dbReference type="OrthoDB" id="9810135at2"/>
<dbReference type="Gene3D" id="3.40.50.300">
    <property type="entry name" value="P-loop containing nucleotide triphosphate hydrolases"/>
    <property type="match status" value="3"/>
</dbReference>
<dbReference type="PANTHER" id="PTHR11070:SF23">
    <property type="entry name" value="RECBCD ENZYME SUBUNIT RECB"/>
    <property type="match status" value="1"/>
</dbReference>
<dbReference type="GO" id="GO:0005829">
    <property type="term" value="C:cytosol"/>
    <property type="evidence" value="ECO:0007669"/>
    <property type="project" value="TreeGrafter"/>
</dbReference>
<evidence type="ECO:0000256" key="12">
    <source>
        <dbReference type="ARBA" id="ARBA00034808"/>
    </source>
</evidence>
<dbReference type="AlphaFoldDB" id="E8LFE5"/>
<evidence type="ECO:0000259" key="16">
    <source>
        <dbReference type="PROSITE" id="PS51217"/>
    </source>
</evidence>
<comment type="catalytic activity">
    <reaction evidence="11">
        <text>Couples ATP hydrolysis with the unwinding of duplex DNA by translocating in the 3'-5' direction.</text>
        <dbReference type="EC" id="5.6.2.4"/>
    </reaction>
</comment>
<dbReference type="InterPro" id="IPR014017">
    <property type="entry name" value="DNA_helicase_UvrD-like_C"/>
</dbReference>
<dbReference type="eggNOG" id="COG1074">
    <property type="taxonomic scope" value="Bacteria"/>
</dbReference>
<dbReference type="PROSITE" id="PS51217">
    <property type="entry name" value="UVRD_HELICASE_CTER"/>
    <property type="match status" value="1"/>
</dbReference>
<evidence type="ECO:0000256" key="7">
    <source>
        <dbReference type="ARBA" id="ARBA00022840"/>
    </source>
</evidence>
<dbReference type="Proteomes" id="UP000004923">
    <property type="component" value="Unassembled WGS sequence"/>
</dbReference>